<evidence type="ECO:0000313" key="3">
    <source>
        <dbReference type="Proteomes" id="UP000199013"/>
    </source>
</evidence>
<evidence type="ECO:0000259" key="1">
    <source>
        <dbReference type="Pfam" id="PF04972"/>
    </source>
</evidence>
<dbReference type="AlphaFoldDB" id="A0A1C3P1B0"/>
<protein>
    <recommendedName>
        <fullName evidence="1">BON domain-containing protein</fullName>
    </recommendedName>
</protein>
<dbReference type="EMBL" id="FLUV01001621">
    <property type="protein sequence ID" value="SBW23596.1"/>
    <property type="molecule type" value="Genomic_DNA"/>
</dbReference>
<dbReference type="Pfam" id="PF04972">
    <property type="entry name" value="BON"/>
    <property type="match status" value="1"/>
</dbReference>
<dbReference type="Proteomes" id="UP000199013">
    <property type="component" value="Unassembled WGS sequence"/>
</dbReference>
<organism evidence="2 3">
    <name type="scientific">Candidatus Protofrankia californiensis</name>
    <dbReference type="NCBI Taxonomy" id="1839754"/>
    <lineage>
        <taxon>Bacteria</taxon>
        <taxon>Bacillati</taxon>
        <taxon>Actinomycetota</taxon>
        <taxon>Actinomycetes</taxon>
        <taxon>Frankiales</taxon>
        <taxon>Frankiaceae</taxon>
        <taxon>Protofrankia</taxon>
    </lineage>
</organism>
<dbReference type="InterPro" id="IPR018727">
    <property type="entry name" value="DUF2267"/>
</dbReference>
<evidence type="ECO:0000313" key="2">
    <source>
        <dbReference type="EMBL" id="SBW23596.1"/>
    </source>
</evidence>
<dbReference type="Pfam" id="PF10025">
    <property type="entry name" value="DUF2267"/>
    <property type="match status" value="2"/>
</dbReference>
<reference evidence="3" key="1">
    <citation type="submission" date="2016-02" db="EMBL/GenBank/DDBJ databases">
        <authorList>
            <person name="Wibberg D."/>
        </authorList>
    </citation>
    <scope>NUCLEOTIDE SEQUENCE [LARGE SCALE GENOMIC DNA]</scope>
</reference>
<dbReference type="InterPro" id="IPR007055">
    <property type="entry name" value="BON_dom"/>
</dbReference>
<feature type="domain" description="BON" evidence="1">
    <location>
        <begin position="68"/>
        <end position="133"/>
    </location>
</feature>
<keyword evidence="3" id="KW-1185">Reference proteome</keyword>
<gene>
    <name evidence="2" type="ORF">FDG2_3851</name>
</gene>
<sequence>MRYVGRVLATAAGVGAGVAAGLLARPRRIRRRIVLVRERVGRRFRYLRGRLRGVRYRLGGGHPDPGVTDDVLADRVRSRLGSVTRRLDIPRVHVTAFGHVIILHGDVATAADAIVVEDAVWRTSGVEGVVSMLHEGLVSGDTRPSEGDLALLPSPMLRRLFAAAQQAGCAQETVQPAVRAVLATFFERLPVAERRHVAAHLPADVQVLTVPPRRRGQAPARMRHLDEFVEAVLRIDHIDRVHAHDITGAVLHTLRDLVPEEASDVAAVLPEELRRTWTEPTAHTPPT</sequence>
<name>A0A1C3P1B0_9ACTN</name>
<proteinExistence type="predicted"/>
<accession>A0A1C3P1B0</accession>
<dbReference type="InterPro" id="IPR038282">
    <property type="entry name" value="DUF2267_sf"/>
</dbReference>
<dbReference type="Gene3D" id="1.10.490.110">
    <property type="entry name" value="Uncharacterized conserved protein DUF2267"/>
    <property type="match status" value="1"/>
</dbReference>